<evidence type="ECO:0000256" key="1">
    <source>
        <dbReference type="ARBA" id="ARBA00004651"/>
    </source>
</evidence>
<dbReference type="Proteomes" id="UP000218418">
    <property type="component" value="Chromosome"/>
</dbReference>
<dbReference type="PANTHER" id="PTHR30250:SF10">
    <property type="entry name" value="LIPOPOLYSACCHARIDE BIOSYNTHESIS PROTEIN WZXC"/>
    <property type="match status" value="1"/>
</dbReference>
<reference evidence="8 9" key="1">
    <citation type="submission" date="2017-06" db="EMBL/GenBank/DDBJ databases">
        <title>Genome sequencing of cyanobaciteial culture collection at National Institute for Environmental Studies (NIES).</title>
        <authorList>
            <person name="Hirose Y."/>
            <person name="Shimura Y."/>
            <person name="Fujisawa T."/>
            <person name="Nakamura Y."/>
            <person name="Kawachi M."/>
        </authorList>
    </citation>
    <scope>NUCLEOTIDE SEQUENCE [LARGE SCALE GENOMIC DNA]</scope>
    <source>
        <strain evidence="8 9">NIES-267</strain>
    </source>
</reference>
<name>A0A1Z4LSN6_9CYAN</name>
<keyword evidence="6 7" id="KW-0472">Membrane</keyword>
<keyword evidence="9" id="KW-1185">Reference proteome</keyword>
<feature type="transmembrane region" description="Helical" evidence="7">
    <location>
        <begin position="380"/>
        <end position="399"/>
    </location>
</feature>
<feature type="transmembrane region" description="Helical" evidence="7">
    <location>
        <begin position="79"/>
        <end position="103"/>
    </location>
</feature>
<comment type="similarity">
    <text evidence="2">Belongs to the polysaccharide synthase family.</text>
</comment>
<dbReference type="Pfam" id="PF13440">
    <property type="entry name" value="Polysacc_synt_3"/>
    <property type="match status" value="1"/>
</dbReference>
<accession>A0A1Z4LSN6</accession>
<evidence type="ECO:0000256" key="6">
    <source>
        <dbReference type="ARBA" id="ARBA00023136"/>
    </source>
</evidence>
<organism evidence="8 9">
    <name type="scientific">Calothrix parasitica NIES-267</name>
    <dbReference type="NCBI Taxonomy" id="1973488"/>
    <lineage>
        <taxon>Bacteria</taxon>
        <taxon>Bacillati</taxon>
        <taxon>Cyanobacteriota</taxon>
        <taxon>Cyanophyceae</taxon>
        <taxon>Nostocales</taxon>
        <taxon>Calotrichaceae</taxon>
        <taxon>Calothrix</taxon>
    </lineage>
</organism>
<evidence type="ECO:0000256" key="3">
    <source>
        <dbReference type="ARBA" id="ARBA00022475"/>
    </source>
</evidence>
<evidence type="ECO:0000313" key="9">
    <source>
        <dbReference type="Proteomes" id="UP000218418"/>
    </source>
</evidence>
<dbReference type="InterPro" id="IPR050833">
    <property type="entry name" value="Poly_Biosynth_Transport"/>
</dbReference>
<feature type="transmembrane region" description="Helical" evidence="7">
    <location>
        <begin position="438"/>
        <end position="460"/>
    </location>
</feature>
<evidence type="ECO:0000256" key="2">
    <source>
        <dbReference type="ARBA" id="ARBA00007430"/>
    </source>
</evidence>
<feature type="transmembrane region" description="Helical" evidence="7">
    <location>
        <begin position="47"/>
        <end position="67"/>
    </location>
</feature>
<comment type="subcellular location">
    <subcellularLocation>
        <location evidence="1">Cell membrane</location>
        <topology evidence="1">Multi-pass membrane protein</topology>
    </subcellularLocation>
</comment>
<evidence type="ECO:0000256" key="4">
    <source>
        <dbReference type="ARBA" id="ARBA00022692"/>
    </source>
</evidence>
<feature type="transmembrane region" description="Helical" evidence="7">
    <location>
        <begin position="290"/>
        <end position="311"/>
    </location>
</feature>
<keyword evidence="4 7" id="KW-0812">Transmembrane</keyword>
<evidence type="ECO:0000256" key="7">
    <source>
        <dbReference type="SAM" id="Phobius"/>
    </source>
</evidence>
<feature type="transmembrane region" description="Helical" evidence="7">
    <location>
        <begin position="143"/>
        <end position="163"/>
    </location>
</feature>
<keyword evidence="5 7" id="KW-1133">Transmembrane helix</keyword>
<sequence length="478" mass="53163">MKATALFKNGLWISYATFITRIFAFGSSLVLARLLQPSDFGVIGIAYVFWSFFSLFIQDTAGAFIIYKGIENPKYVNTAYTISLLVGLGLGLVVSALAPFIASFFQEPVLTWILIAFAFNLLLSSAGYVYSSVMTRQMKYREIANITLANSITRLLCTTGAAFLGFSYWSFVIGDTASWVVNCILARYYSKYKFRLQIDAEVKSEVQSFYFGTIASSFGLYTNFNIDNFAVGKLLGSTSLGYYNLAYQLTNAFSSIANAIFNQLGMPVFAQLSDDTQQQNTLLKVVEQTAILTAAISALIFLSVDSQVVAIIFGEKWLPILTVIPGLLVFSYFRIINSSLFSMLVAKGRPDINAKVNLQIAPIAVGSFIIGANLGGIVGVSLAVAIVLGIGWTLYWWWVACRSLGWSFPKFIIPCFIPILLIIPGLIISINLPLFVRPFAFISIYVIGIRIFQANIFFQYHKKLNQLIRRFGKLYFNR</sequence>
<protein>
    <submittedName>
        <fullName evidence="8">Membrane protein involved in the export of O-antigen and teichoic acid</fullName>
    </submittedName>
</protein>
<dbReference type="PANTHER" id="PTHR30250">
    <property type="entry name" value="PST FAMILY PREDICTED COLANIC ACID TRANSPORTER"/>
    <property type="match status" value="1"/>
</dbReference>
<feature type="transmembrane region" description="Helical" evidence="7">
    <location>
        <begin position="411"/>
        <end position="432"/>
    </location>
</feature>
<feature type="transmembrane region" description="Helical" evidence="7">
    <location>
        <begin position="12"/>
        <end position="35"/>
    </location>
</feature>
<evidence type="ECO:0000313" key="8">
    <source>
        <dbReference type="EMBL" id="BAY84260.1"/>
    </source>
</evidence>
<feature type="transmembrane region" description="Helical" evidence="7">
    <location>
        <begin position="317"/>
        <end position="335"/>
    </location>
</feature>
<dbReference type="AlphaFoldDB" id="A0A1Z4LSN6"/>
<gene>
    <name evidence="8" type="ORF">NIES267_37560</name>
</gene>
<keyword evidence="3" id="KW-1003">Cell membrane</keyword>
<feature type="transmembrane region" description="Helical" evidence="7">
    <location>
        <begin position="109"/>
        <end position="131"/>
    </location>
</feature>
<proteinExistence type="inferred from homology"/>
<dbReference type="OrthoDB" id="9770347at2"/>
<dbReference type="EMBL" id="AP018227">
    <property type="protein sequence ID" value="BAY84260.1"/>
    <property type="molecule type" value="Genomic_DNA"/>
</dbReference>
<dbReference type="GO" id="GO:0005886">
    <property type="term" value="C:plasma membrane"/>
    <property type="evidence" value="ECO:0007669"/>
    <property type="project" value="UniProtKB-SubCell"/>
</dbReference>
<evidence type="ECO:0000256" key="5">
    <source>
        <dbReference type="ARBA" id="ARBA00022989"/>
    </source>
</evidence>